<evidence type="ECO:0000256" key="10">
    <source>
        <dbReference type="SAM" id="MobiDB-lite"/>
    </source>
</evidence>
<keyword evidence="3 11" id="KW-0812">Transmembrane</keyword>
<keyword evidence="7" id="KW-1015">Disulfide bond</keyword>
<dbReference type="Gene3D" id="2.60.40.10">
    <property type="entry name" value="Immunoglobulins"/>
    <property type="match status" value="2"/>
</dbReference>
<evidence type="ECO:0000256" key="6">
    <source>
        <dbReference type="ARBA" id="ARBA00023136"/>
    </source>
</evidence>
<dbReference type="FunFam" id="2.60.40.10:FF:000584">
    <property type="entry name" value="Cell surface glycoprotein CD200 receptor 1"/>
    <property type="match status" value="1"/>
</dbReference>
<evidence type="ECO:0000259" key="12">
    <source>
        <dbReference type="PROSITE" id="PS50835"/>
    </source>
</evidence>
<evidence type="ECO:0000256" key="11">
    <source>
        <dbReference type="SAM" id="Phobius"/>
    </source>
</evidence>
<dbReference type="SUPFAM" id="SSF48726">
    <property type="entry name" value="Immunoglobulin"/>
    <property type="match status" value="2"/>
</dbReference>
<comment type="caution">
    <text evidence="13">The sequence shown here is derived from an EMBL/GenBank/DDBJ whole genome shotgun (WGS) entry which is preliminary data.</text>
</comment>
<reference evidence="13 14" key="1">
    <citation type="journal article" date="2020" name="Mol. Biol. Evol.">
        <title>Interspecific Gene Flow and the Evolution of Specialization in Black and White Rhinoceros.</title>
        <authorList>
            <person name="Moodley Y."/>
            <person name="Westbury M.V."/>
            <person name="Russo I.M."/>
            <person name="Gopalakrishnan S."/>
            <person name="Rakotoarivelo A."/>
            <person name="Olsen R.A."/>
            <person name="Prost S."/>
            <person name="Tunstall T."/>
            <person name="Ryder O.A."/>
            <person name="Dalen L."/>
            <person name="Bruford M.W."/>
        </authorList>
    </citation>
    <scope>NUCLEOTIDE SEQUENCE [LARGE SCALE GENOMIC DNA]</scope>
    <source>
        <strain evidence="13">SBR-YM</strain>
        <tissue evidence="13">Skin</tissue>
    </source>
</reference>
<comment type="subcellular location">
    <subcellularLocation>
        <location evidence="1">Membrane</location>
        <topology evidence="1">Single-pass type I membrane protein</topology>
    </subcellularLocation>
</comment>
<feature type="domain" description="Ig-like" evidence="12">
    <location>
        <begin position="136"/>
        <end position="212"/>
    </location>
</feature>
<evidence type="ECO:0000313" key="14">
    <source>
        <dbReference type="Proteomes" id="UP000551758"/>
    </source>
</evidence>
<dbReference type="InterPro" id="IPR040012">
    <property type="entry name" value="CD200R"/>
</dbReference>
<proteinExistence type="inferred from homology"/>
<evidence type="ECO:0000256" key="9">
    <source>
        <dbReference type="ARBA" id="ARBA00023180"/>
    </source>
</evidence>
<evidence type="ECO:0000256" key="7">
    <source>
        <dbReference type="ARBA" id="ARBA00023157"/>
    </source>
</evidence>
<evidence type="ECO:0000256" key="1">
    <source>
        <dbReference type="ARBA" id="ARBA00004479"/>
    </source>
</evidence>
<name>A0A7J7F8E2_DICBM</name>
<feature type="transmembrane region" description="Helical" evidence="11">
    <location>
        <begin position="229"/>
        <end position="252"/>
    </location>
</feature>
<dbReference type="PROSITE" id="PS50835">
    <property type="entry name" value="IG_LIKE"/>
    <property type="match status" value="1"/>
</dbReference>
<feature type="region of interest" description="Disordered" evidence="10">
    <location>
        <begin position="1"/>
        <end position="32"/>
    </location>
</feature>
<dbReference type="Proteomes" id="UP000551758">
    <property type="component" value="Unassembled WGS sequence"/>
</dbReference>
<gene>
    <name evidence="13" type="ORF">HPG69_010387</name>
</gene>
<keyword evidence="8" id="KW-0675">Receptor</keyword>
<evidence type="ECO:0000256" key="2">
    <source>
        <dbReference type="ARBA" id="ARBA00008215"/>
    </source>
</evidence>
<comment type="similarity">
    <text evidence="2">Belongs to the CD200R family.</text>
</comment>
<dbReference type="PANTHER" id="PTHR21462:SF2">
    <property type="entry name" value="CELL SURFACE GLYCOPROTEIN CD200 RECEPTOR 2"/>
    <property type="match status" value="1"/>
</dbReference>
<protein>
    <recommendedName>
        <fullName evidence="12">Ig-like domain-containing protein</fullName>
    </recommendedName>
</protein>
<dbReference type="EMBL" id="JACDTQ010001070">
    <property type="protein sequence ID" value="KAF5923956.1"/>
    <property type="molecule type" value="Genomic_DNA"/>
</dbReference>
<dbReference type="InterPro" id="IPR013783">
    <property type="entry name" value="Ig-like_fold"/>
</dbReference>
<evidence type="ECO:0000256" key="8">
    <source>
        <dbReference type="ARBA" id="ARBA00023170"/>
    </source>
</evidence>
<dbReference type="PANTHER" id="PTHR21462">
    <property type="entry name" value="CELL SURFACE GLYCOPROTEIN OX2 RECEPTOR PRECURSOR"/>
    <property type="match status" value="1"/>
</dbReference>
<evidence type="ECO:0000313" key="13">
    <source>
        <dbReference type="EMBL" id="KAF5923956.1"/>
    </source>
</evidence>
<keyword evidence="6 11" id="KW-0472">Membrane</keyword>
<dbReference type="InterPro" id="IPR036179">
    <property type="entry name" value="Ig-like_dom_sf"/>
</dbReference>
<sequence length="275" mass="30472">MFPPHGASVNGSSVDGKQSKLVPPTEAGSAHDKEMKSLALTSVTGCALLPSQPVDSCGANNMGNNPQRQAFLHQSLQKREKLDQKETRITWASRSDETLTLQIDPVDITHDEYYRCQVVTSYGNFLHGYHLQVLVPPEVTLFQSKNRTAVCRAVARKPAAQISWTPEGDCVTEQEYWDNGTVTIQSTCHWEDCHVPTASCTVSHVTGNKSLSLELNPGLRTLRFPASSLLIILYVRFALFLVILVITGCIYFQRFDGCKCPNLVTDSPNTDFKIK</sequence>
<dbReference type="GO" id="GO:0038023">
    <property type="term" value="F:signaling receptor activity"/>
    <property type="evidence" value="ECO:0007669"/>
    <property type="project" value="InterPro"/>
</dbReference>
<evidence type="ECO:0000256" key="4">
    <source>
        <dbReference type="ARBA" id="ARBA00022729"/>
    </source>
</evidence>
<keyword evidence="9" id="KW-0325">Glycoprotein</keyword>
<keyword evidence="5 11" id="KW-1133">Transmembrane helix</keyword>
<dbReference type="AlphaFoldDB" id="A0A7J7F8E2"/>
<keyword evidence="4" id="KW-0732">Signal</keyword>
<dbReference type="InterPro" id="IPR007110">
    <property type="entry name" value="Ig-like_dom"/>
</dbReference>
<accession>A0A7J7F8E2</accession>
<organism evidence="13 14">
    <name type="scientific">Diceros bicornis minor</name>
    <name type="common">South-central black rhinoceros</name>
    <dbReference type="NCBI Taxonomy" id="77932"/>
    <lineage>
        <taxon>Eukaryota</taxon>
        <taxon>Metazoa</taxon>
        <taxon>Chordata</taxon>
        <taxon>Craniata</taxon>
        <taxon>Vertebrata</taxon>
        <taxon>Euteleostomi</taxon>
        <taxon>Mammalia</taxon>
        <taxon>Eutheria</taxon>
        <taxon>Laurasiatheria</taxon>
        <taxon>Perissodactyla</taxon>
        <taxon>Rhinocerotidae</taxon>
        <taxon>Diceros</taxon>
    </lineage>
</organism>
<evidence type="ECO:0000256" key="3">
    <source>
        <dbReference type="ARBA" id="ARBA00022692"/>
    </source>
</evidence>
<evidence type="ECO:0000256" key="5">
    <source>
        <dbReference type="ARBA" id="ARBA00022989"/>
    </source>
</evidence>
<keyword evidence="14" id="KW-1185">Reference proteome</keyword>
<dbReference type="GO" id="GO:0150077">
    <property type="term" value="P:regulation of neuroinflammatory response"/>
    <property type="evidence" value="ECO:0007669"/>
    <property type="project" value="InterPro"/>
</dbReference>
<dbReference type="GO" id="GO:0009897">
    <property type="term" value="C:external side of plasma membrane"/>
    <property type="evidence" value="ECO:0007669"/>
    <property type="project" value="TreeGrafter"/>
</dbReference>